<dbReference type="Proteomes" id="UP000179769">
    <property type="component" value="Unassembled WGS sequence"/>
</dbReference>
<gene>
    <name evidence="2" type="ORF">BBK14_09520</name>
</gene>
<evidence type="ECO:0000256" key="1">
    <source>
        <dbReference type="SAM" id="MobiDB-lite"/>
    </source>
</evidence>
<accession>A0A1S1RE94</accession>
<evidence type="ECO:0000313" key="3">
    <source>
        <dbReference type="Proteomes" id="UP000179769"/>
    </source>
</evidence>
<dbReference type="RefSeq" id="WP_071059695.1">
    <property type="nucleotide sequence ID" value="NZ_MAXA01000014.1"/>
</dbReference>
<reference evidence="3" key="1">
    <citation type="submission" date="2016-07" db="EMBL/GenBank/DDBJ databases">
        <title>Frankia sp. NRRL B-16219 Genome sequencing.</title>
        <authorList>
            <person name="Ghodhbane-Gtari F."/>
            <person name="Swanson E."/>
            <person name="Gueddou A."/>
            <person name="Louati M."/>
            <person name="Nouioui I."/>
            <person name="Hezbri K."/>
            <person name="Abebe-Akele F."/>
            <person name="Simpson S."/>
            <person name="Morris K."/>
            <person name="Thomas K."/>
            <person name="Gtari M."/>
            <person name="Tisa L.S."/>
        </authorList>
    </citation>
    <scope>NUCLEOTIDE SEQUENCE [LARGE SCALE GENOMIC DNA]</scope>
    <source>
        <strain evidence="3">NRRL B-16219</strain>
    </source>
</reference>
<dbReference type="AlphaFoldDB" id="A0A1S1RE94"/>
<dbReference type="EMBL" id="MAXA01000014">
    <property type="protein sequence ID" value="OHV45003.1"/>
    <property type="molecule type" value="Genomic_DNA"/>
</dbReference>
<keyword evidence="3" id="KW-1185">Reference proteome</keyword>
<name>A0A1S1RE94_9ACTN</name>
<organism evidence="2 3">
    <name type="scientific">Parafrankia soli</name>
    <dbReference type="NCBI Taxonomy" id="2599596"/>
    <lineage>
        <taxon>Bacteria</taxon>
        <taxon>Bacillati</taxon>
        <taxon>Actinomycetota</taxon>
        <taxon>Actinomycetes</taxon>
        <taxon>Frankiales</taxon>
        <taxon>Frankiaceae</taxon>
        <taxon>Parafrankia</taxon>
    </lineage>
</organism>
<sequence>MRSIPPTGAGRPASPHPAGNPPALARPAVEPGARRYTAGIPAELLVPTPGELDQARARLARLPSFSGEMLLGISASSRLGSIVGGLVRGDVDWVAENLRYLLAFDQAARAEGRL</sequence>
<evidence type="ECO:0000313" key="2">
    <source>
        <dbReference type="EMBL" id="OHV45003.1"/>
    </source>
</evidence>
<protein>
    <submittedName>
        <fullName evidence="2">Uncharacterized protein</fullName>
    </submittedName>
</protein>
<proteinExistence type="predicted"/>
<comment type="caution">
    <text evidence="2">The sequence shown here is derived from an EMBL/GenBank/DDBJ whole genome shotgun (WGS) entry which is preliminary data.</text>
</comment>
<feature type="region of interest" description="Disordered" evidence="1">
    <location>
        <begin position="1"/>
        <end position="27"/>
    </location>
</feature>